<dbReference type="RefSeq" id="WP_014132287.1">
    <property type="nucleotide sequence ID" value="NC_016078.1"/>
</dbReference>
<protein>
    <submittedName>
        <fullName evidence="1">Uncharacterized protein</fullName>
    </submittedName>
</protein>
<evidence type="ECO:0000313" key="1">
    <source>
        <dbReference type="EMBL" id="AEQ53141.1"/>
    </source>
</evidence>
<organism evidence="1 2">
    <name type="scientific">Pelagibacterium halotolerans (strain DSM 22347 / JCM 15775 / CGMCC 1.7692 / B2)</name>
    <dbReference type="NCBI Taxonomy" id="1082931"/>
    <lineage>
        <taxon>Bacteria</taxon>
        <taxon>Pseudomonadati</taxon>
        <taxon>Pseudomonadota</taxon>
        <taxon>Alphaproteobacteria</taxon>
        <taxon>Hyphomicrobiales</taxon>
        <taxon>Devosiaceae</taxon>
        <taxon>Pelagibacterium</taxon>
    </lineage>
</organism>
<dbReference type="STRING" id="1082931.KKY_3151"/>
<dbReference type="EMBL" id="CP003075">
    <property type="protein sequence ID" value="AEQ53141.1"/>
    <property type="molecule type" value="Genomic_DNA"/>
</dbReference>
<dbReference type="AlphaFoldDB" id="G4RGY8"/>
<dbReference type="HOGENOM" id="CLU_3010230_0_0_5"/>
<name>G4RGY8_PELHB</name>
<keyword evidence="2" id="KW-1185">Reference proteome</keyword>
<dbReference type="KEGG" id="phl:KKY_3151"/>
<proteinExistence type="predicted"/>
<sequence length="56" mass="6057">MSSHDFKENSITRALEHAGFGVRQSLVAGTLPVRACRPRAGEPMRLEHAFGPKPAA</sequence>
<reference evidence="1 2" key="1">
    <citation type="journal article" date="2012" name="J. Bacteriol.">
        <title>Complete genome sequence of Pelagibacterium halotolerans B2T.</title>
        <authorList>
            <person name="Huo Y.Y."/>
            <person name="Cheng H."/>
            <person name="Han X.F."/>
            <person name="Jiang X.W."/>
            <person name="Sun C."/>
            <person name="Zhang X.Q."/>
            <person name="Zhu X.F."/>
            <person name="Liu Y.F."/>
            <person name="Li P.F."/>
            <person name="Ni P.X."/>
            <person name="Wu M."/>
        </authorList>
    </citation>
    <scope>NUCLEOTIDE SEQUENCE [LARGE SCALE GENOMIC DNA]</scope>
    <source>
        <strain evidence="2">DSM 22347 / JCM 15775 / CGMCC 1.7692 / B2</strain>
    </source>
</reference>
<dbReference type="Proteomes" id="UP000008850">
    <property type="component" value="Chromosome"/>
</dbReference>
<gene>
    <name evidence="1" type="ordered locus">KKY_3151</name>
</gene>
<accession>G4RGY8</accession>
<evidence type="ECO:0000313" key="2">
    <source>
        <dbReference type="Proteomes" id="UP000008850"/>
    </source>
</evidence>